<accession>A0A9X3CBF5</accession>
<dbReference type="RefSeq" id="WP_265686338.1">
    <property type="nucleotide sequence ID" value="NZ_JAKRRX010000006.1"/>
</dbReference>
<protein>
    <submittedName>
        <fullName evidence="1">Uncharacterized protein</fullName>
    </submittedName>
</protein>
<gene>
    <name evidence="1" type="ORF">MD483_01880</name>
</gene>
<dbReference type="EMBL" id="JAKRRX010000006">
    <property type="protein sequence ID" value="MCW8332581.1"/>
    <property type="molecule type" value="Genomic_DNA"/>
</dbReference>
<keyword evidence="2" id="KW-1185">Reference proteome</keyword>
<organism evidence="1 2">
    <name type="scientific">Vibrio paucivorans</name>
    <dbReference type="NCBI Taxonomy" id="2829489"/>
    <lineage>
        <taxon>Bacteria</taxon>
        <taxon>Pseudomonadati</taxon>
        <taxon>Pseudomonadota</taxon>
        <taxon>Gammaproteobacteria</taxon>
        <taxon>Vibrionales</taxon>
        <taxon>Vibrionaceae</taxon>
        <taxon>Vibrio</taxon>
    </lineage>
</organism>
<dbReference type="Proteomes" id="UP001155586">
    <property type="component" value="Unassembled WGS sequence"/>
</dbReference>
<dbReference type="AlphaFoldDB" id="A0A9X3CBF5"/>
<evidence type="ECO:0000313" key="1">
    <source>
        <dbReference type="EMBL" id="MCW8332581.1"/>
    </source>
</evidence>
<sequence>MRHQDNLCHQGNPDLQLWLREAKVLQKAAQSTSLADSLPVLRRLLDARVLTNISLPELKKNASMIQRKHLLNLLAAENGSNCWADFKHQITQAPKGSLRPYSTELREAGYPVLWFSTQPEAKHYADTHGGKVVQVGKQAAVVPNDL</sequence>
<comment type="caution">
    <text evidence="1">The sequence shown here is derived from an EMBL/GenBank/DDBJ whole genome shotgun (WGS) entry which is preliminary data.</text>
</comment>
<reference evidence="1" key="1">
    <citation type="submission" date="2022-02" db="EMBL/GenBank/DDBJ databases">
        <title>Vibrio sp. nov., a new bacterium isolated from Bohai sea, China.</title>
        <authorList>
            <person name="Yuan Y."/>
        </authorList>
    </citation>
    <scope>NUCLEOTIDE SEQUENCE</scope>
    <source>
        <strain evidence="1">DBSS07</strain>
    </source>
</reference>
<proteinExistence type="predicted"/>
<evidence type="ECO:0000313" key="2">
    <source>
        <dbReference type="Proteomes" id="UP001155586"/>
    </source>
</evidence>
<name>A0A9X3CBF5_9VIBR</name>